<sequence length="207" mass="21966">MSMAVVMSEMPDVWRKVLAEHVPDERQNCRECFHAGGRASWPCQTYRIAQEAKWVAEGGLPGTGPHGPGPSRTRMTPPEPEPRVETRDALFSGPIQRPAQPLEESAWTGSTALPATGDWAAPFPASGGWATPSSSAATALDERPLAGDPHGESAGTAVTGERSYGSTVTGERPYGSTVTGERPYGSTFDAPYGASFGVDDQVHAARW</sequence>
<dbReference type="RefSeq" id="WP_274200270.1">
    <property type="nucleotide sequence ID" value="NZ_JAQZAO010000004.1"/>
</dbReference>
<accession>A0ABT5SSA5</accession>
<gene>
    <name evidence="2" type="ORF">PGB27_10250</name>
</gene>
<dbReference type="EMBL" id="JAQZAO010000004">
    <property type="protein sequence ID" value="MDD7965727.1"/>
    <property type="molecule type" value="Genomic_DNA"/>
</dbReference>
<protein>
    <submittedName>
        <fullName evidence="2">Uncharacterized protein</fullName>
    </submittedName>
</protein>
<evidence type="ECO:0000313" key="3">
    <source>
        <dbReference type="Proteomes" id="UP001300763"/>
    </source>
</evidence>
<reference evidence="2 3" key="1">
    <citation type="submission" date="2023-02" db="EMBL/GenBank/DDBJ databases">
        <title>Genome sequencing required for Actinomycetospora new species description.</title>
        <authorList>
            <person name="Saimee Y."/>
            <person name="Duangmal K."/>
        </authorList>
    </citation>
    <scope>NUCLEOTIDE SEQUENCE [LARGE SCALE GENOMIC DNA]</scope>
    <source>
        <strain evidence="2 3">DW7H6</strain>
    </source>
</reference>
<name>A0ABT5SSA5_9PSEU</name>
<evidence type="ECO:0000313" key="2">
    <source>
        <dbReference type="EMBL" id="MDD7965727.1"/>
    </source>
</evidence>
<dbReference type="Proteomes" id="UP001300763">
    <property type="component" value="Unassembled WGS sequence"/>
</dbReference>
<keyword evidence="3" id="KW-1185">Reference proteome</keyword>
<feature type="region of interest" description="Disordered" evidence="1">
    <location>
        <begin position="142"/>
        <end position="195"/>
    </location>
</feature>
<organism evidence="2 3">
    <name type="scientific">Actinomycetospora lemnae</name>
    <dbReference type="NCBI Taxonomy" id="3019891"/>
    <lineage>
        <taxon>Bacteria</taxon>
        <taxon>Bacillati</taxon>
        <taxon>Actinomycetota</taxon>
        <taxon>Actinomycetes</taxon>
        <taxon>Pseudonocardiales</taxon>
        <taxon>Pseudonocardiaceae</taxon>
        <taxon>Actinomycetospora</taxon>
    </lineage>
</organism>
<feature type="region of interest" description="Disordered" evidence="1">
    <location>
        <begin position="57"/>
        <end position="85"/>
    </location>
</feature>
<evidence type="ECO:0000256" key="1">
    <source>
        <dbReference type="SAM" id="MobiDB-lite"/>
    </source>
</evidence>
<comment type="caution">
    <text evidence="2">The sequence shown here is derived from an EMBL/GenBank/DDBJ whole genome shotgun (WGS) entry which is preliminary data.</text>
</comment>
<feature type="compositionally biased region" description="Basic and acidic residues" evidence="1">
    <location>
        <begin position="142"/>
        <end position="151"/>
    </location>
</feature>
<proteinExistence type="predicted"/>